<feature type="transmembrane region" description="Helical" evidence="2">
    <location>
        <begin position="119"/>
        <end position="136"/>
    </location>
</feature>
<dbReference type="InterPro" id="IPR000045">
    <property type="entry name" value="Prepilin_IV_endopep_pep"/>
</dbReference>
<feature type="transmembrane region" description="Helical" evidence="2">
    <location>
        <begin position="44"/>
        <end position="64"/>
    </location>
</feature>
<feature type="transmembrane region" description="Helical" evidence="2">
    <location>
        <begin position="84"/>
        <end position="107"/>
    </location>
</feature>
<keyword evidence="2" id="KW-0472">Membrane</keyword>
<protein>
    <submittedName>
        <fullName evidence="4">Prepilin peptidase</fullName>
    </submittedName>
</protein>
<reference evidence="4 5" key="1">
    <citation type="submission" date="2019-10" db="EMBL/GenBank/DDBJ databases">
        <title>Alkaliphilus serpentinus sp. nov. and Alkaliphilus pronyensis sp. nov., two novel anaerobic alkaliphilic species isolated from the serpentinized-hosted hydrothermal field of the Prony Bay (New Caledonia).</title>
        <authorList>
            <person name="Postec A."/>
        </authorList>
    </citation>
    <scope>NUCLEOTIDE SEQUENCE [LARGE SCALE GENOMIC DNA]</scope>
    <source>
        <strain evidence="4 5">LacV</strain>
    </source>
</reference>
<comment type="similarity">
    <text evidence="1">Belongs to the peptidase A24 family.</text>
</comment>
<comment type="caution">
    <text evidence="4">The sequence shown here is derived from an EMBL/GenBank/DDBJ whole genome shotgun (WGS) entry which is preliminary data.</text>
</comment>
<keyword evidence="2" id="KW-0812">Transmembrane</keyword>
<dbReference type="GO" id="GO:0004190">
    <property type="term" value="F:aspartic-type endopeptidase activity"/>
    <property type="evidence" value="ECO:0007669"/>
    <property type="project" value="InterPro"/>
</dbReference>
<dbReference type="OrthoDB" id="9789291at2"/>
<accession>A0A6I0FBY4</accession>
<dbReference type="RefSeq" id="WP_151860349.1">
    <property type="nucleotide sequence ID" value="NZ_WBZC01000012.1"/>
</dbReference>
<dbReference type="AlphaFoldDB" id="A0A6I0FBY4"/>
<evidence type="ECO:0000313" key="5">
    <source>
        <dbReference type="Proteomes" id="UP000432715"/>
    </source>
</evidence>
<dbReference type="GO" id="GO:0005886">
    <property type="term" value="C:plasma membrane"/>
    <property type="evidence" value="ECO:0007669"/>
    <property type="project" value="TreeGrafter"/>
</dbReference>
<feature type="domain" description="Prepilin type IV endopeptidase peptidase" evidence="3">
    <location>
        <begin position="7"/>
        <end position="103"/>
    </location>
</feature>
<dbReference type="GO" id="GO:0006465">
    <property type="term" value="P:signal peptide processing"/>
    <property type="evidence" value="ECO:0007669"/>
    <property type="project" value="TreeGrafter"/>
</dbReference>
<dbReference type="PANTHER" id="PTHR30487:SF0">
    <property type="entry name" value="PREPILIN LEADER PEPTIDASE_N-METHYLTRANSFERASE-RELATED"/>
    <property type="match status" value="1"/>
</dbReference>
<dbReference type="Proteomes" id="UP000432715">
    <property type="component" value="Unassembled WGS sequence"/>
</dbReference>
<organism evidence="4 5">
    <name type="scientific">Alkaliphilus pronyensis</name>
    <dbReference type="NCBI Taxonomy" id="1482732"/>
    <lineage>
        <taxon>Bacteria</taxon>
        <taxon>Bacillati</taxon>
        <taxon>Bacillota</taxon>
        <taxon>Clostridia</taxon>
        <taxon>Peptostreptococcales</taxon>
        <taxon>Natronincolaceae</taxon>
        <taxon>Alkaliphilus</taxon>
    </lineage>
</organism>
<evidence type="ECO:0000256" key="1">
    <source>
        <dbReference type="ARBA" id="ARBA00005801"/>
    </source>
</evidence>
<dbReference type="Gene3D" id="1.20.120.1220">
    <property type="match status" value="1"/>
</dbReference>
<name>A0A6I0FBY4_9FIRM</name>
<evidence type="ECO:0000259" key="3">
    <source>
        <dbReference type="Pfam" id="PF01478"/>
    </source>
</evidence>
<gene>
    <name evidence="4" type="ORF">F8154_04235</name>
</gene>
<dbReference type="InterPro" id="IPR050882">
    <property type="entry name" value="Prepilin_peptidase/N-MTase"/>
</dbReference>
<dbReference type="PANTHER" id="PTHR30487">
    <property type="entry name" value="TYPE 4 PREPILIN-LIKE PROTEINS LEADER PEPTIDE-PROCESSING ENZYME"/>
    <property type="match status" value="1"/>
</dbReference>
<keyword evidence="5" id="KW-1185">Reference proteome</keyword>
<evidence type="ECO:0000256" key="2">
    <source>
        <dbReference type="SAM" id="Phobius"/>
    </source>
</evidence>
<feature type="transmembrane region" description="Helical" evidence="2">
    <location>
        <begin position="6"/>
        <end position="23"/>
    </location>
</feature>
<dbReference type="Pfam" id="PF01478">
    <property type="entry name" value="Peptidase_A24"/>
    <property type="match status" value="1"/>
</dbReference>
<keyword evidence="2" id="KW-1133">Transmembrane helix</keyword>
<dbReference type="EMBL" id="WBZC01000012">
    <property type="protein sequence ID" value="KAB3536293.1"/>
    <property type="molecule type" value="Genomic_DNA"/>
</dbReference>
<sequence>MEVFQMLAFIMLLIYAAIIDLKTRTIPDYVPVLIMLVGLIDMEPLPAVLGLILVPLPYFIMALLKDNSIGGGDIKLMAACGFYLGLQAGYMASIVGLMLTIIIHFAYSVIRSKKMTRSIPLGPYLGAGCIIANFVML</sequence>
<evidence type="ECO:0000313" key="4">
    <source>
        <dbReference type="EMBL" id="KAB3536293.1"/>
    </source>
</evidence>
<proteinExistence type="inferred from homology"/>